<keyword evidence="8" id="KW-0406">Ion transport</keyword>
<keyword evidence="11" id="KW-0325">Glycoprotein</keyword>
<protein>
    <recommendedName>
        <fullName evidence="19">Ionotropic glutamate receptor L-glutamate and glycine-binding domain-containing protein</fullName>
    </recommendedName>
</protein>
<proteinExistence type="inferred from homology"/>
<dbReference type="OrthoDB" id="6503370at2759"/>
<keyword evidence="12" id="KW-1071">Ligand-gated ion channel</keyword>
<comment type="similarity">
    <text evidence="2">Belongs to the glutamate-gated ion channel (TC 1.A.10.1) family.</text>
</comment>
<dbReference type="PANTHER" id="PTHR42643">
    <property type="entry name" value="IONOTROPIC RECEPTOR 20A-RELATED"/>
    <property type="match status" value="1"/>
</dbReference>
<reference evidence="17 18" key="1">
    <citation type="journal article" date="2019" name="Sci. Rep.">
        <title>Orb-weaving spider Araneus ventricosus genome elucidates the spidroin gene catalogue.</title>
        <authorList>
            <person name="Kono N."/>
            <person name="Nakamura H."/>
            <person name="Ohtoshi R."/>
            <person name="Moran D.A.P."/>
            <person name="Shinohara A."/>
            <person name="Yoshida Y."/>
            <person name="Fujiwara M."/>
            <person name="Mori M."/>
            <person name="Tomita M."/>
            <person name="Arakawa K."/>
        </authorList>
    </citation>
    <scope>NUCLEOTIDE SEQUENCE [LARGE SCALE GENOMIC DNA]</scope>
</reference>
<keyword evidence="13" id="KW-0407">Ion channel</keyword>
<keyword evidence="9 14" id="KW-0472">Membrane</keyword>
<dbReference type="Pfam" id="PF10613">
    <property type="entry name" value="Lig_chan-Glu_bd"/>
    <property type="match status" value="1"/>
</dbReference>
<evidence type="ECO:0000313" key="17">
    <source>
        <dbReference type="EMBL" id="GBM88613.1"/>
    </source>
</evidence>
<comment type="subcellular location">
    <subcellularLocation>
        <location evidence="1">Cell membrane</location>
        <topology evidence="1">Multi-pass membrane protein</topology>
    </subcellularLocation>
</comment>
<evidence type="ECO:0000259" key="16">
    <source>
        <dbReference type="SMART" id="SM00918"/>
    </source>
</evidence>
<feature type="domain" description="Ionotropic glutamate receptor C-terminal" evidence="15">
    <location>
        <begin position="20"/>
        <end position="270"/>
    </location>
</feature>
<sequence>MKKFKFPSEVTVASLELPSIFEFPSGKDFDIKPKGSEGRLLELLSEALNFKYKLITPPDHQWGKRLANGTWTGLVGMVSRGEADMALCSLSINYERQEVVDFSEPYFSEERTFATNFPRLLPRVYTYIYPFDLKTWCGIFITLLLVSFLLRFLKLAKFNYMFTFLSVLGNLCSRSIDGRELERSVLLVFWWAFSFVVSSSYAAVLAALLALPAHGSSPKNLDELAQFLQQKRYKIVTVKESSFFGDMLKSRKENVAYIAKIMEKNDWFVSLEKYVNENTFDDNTAVLGTKSYFNFRFGKAPLATKFISDDAIEVANQTSECSIGPQRHTFGGAVEAVCAPSTGTSEIRTLQGLVNTADGVIPPRSDLLTCLFTGLDVCGDALPGSKISKCRLDHCGRLTIRMWFKSTICCW</sequence>
<evidence type="ECO:0000256" key="7">
    <source>
        <dbReference type="ARBA" id="ARBA00023054"/>
    </source>
</evidence>
<evidence type="ECO:0000256" key="9">
    <source>
        <dbReference type="ARBA" id="ARBA00023136"/>
    </source>
</evidence>
<evidence type="ECO:0000256" key="11">
    <source>
        <dbReference type="ARBA" id="ARBA00023180"/>
    </source>
</evidence>
<evidence type="ECO:0000256" key="3">
    <source>
        <dbReference type="ARBA" id="ARBA00022448"/>
    </source>
</evidence>
<evidence type="ECO:0000256" key="12">
    <source>
        <dbReference type="ARBA" id="ARBA00023286"/>
    </source>
</evidence>
<dbReference type="SMART" id="SM00918">
    <property type="entry name" value="Lig_chan-Glu_bd"/>
    <property type="match status" value="1"/>
</dbReference>
<dbReference type="GO" id="GO:0050906">
    <property type="term" value="P:detection of stimulus involved in sensory perception"/>
    <property type="evidence" value="ECO:0007669"/>
    <property type="project" value="UniProtKB-ARBA"/>
</dbReference>
<evidence type="ECO:0000256" key="13">
    <source>
        <dbReference type="ARBA" id="ARBA00023303"/>
    </source>
</evidence>
<dbReference type="Gene3D" id="3.40.190.10">
    <property type="entry name" value="Periplasmic binding protein-like II"/>
    <property type="match status" value="1"/>
</dbReference>
<dbReference type="PANTHER" id="PTHR42643:SF24">
    <property type="entry name" value="IONOTROPIC RECEPTOR 60A"/>
    <property type="match status" value="1"/>
</dbReference>
<evidence type="ECO:0000256" key="8">
    <source>
        <dbReference type="ARBA" id="ARBA00023065"/>
    </source>
</evidence>
<evidence type="ECO:0000256" key="10">
    <source>
        <dbReference type="ARBA" id="ARBA00023170"/>
    </source>
</evidence>
<keyword evidence="3" id="KW-0813">Transport</keyword>
<evidence type="ECO:0008006" key="19">
    <source>
        <dbReference type="Google" id="ProtNLM"/>
    </source>
</evidence>
<comment type="caution">
    <text evidence="17">The sequence shown here is derived from an EMBL/GenBank/DDBJ whole genome shotgun (WGS) entry which is preliminary data.</text>
</comment>
<dbReference type="GO" id="GO:0043226">
    <property type="term" value="C:organelle"/>
    <property type="evidence" value="ECO:0007669"/>
    <property type="project" value="UniProtKB-ARBA"/>
</dbReference>
<keyword evidence="7" id="KW-0175">Coiled coil</keyword>
<dbReference type="SMART" id="SM00079">
    <property type="entry name" value="PBPe"/>
    <property type="match status" value="1"/>
</dbReference>
<evidence type="ECO:0000259" key="15">
    <source>
        <dbReference type="SMART" id="SM00079"/>
    </source>
</evidence>
<dbReference type="Gene3D" id="1.10.287.70">
    <property type="match status" value="1"/>
</dbReference>
<dbReference type="InterPro" id="IPR001320">
    <property type="entry name" value="Iontro_rcpt_C"/>
</dbReference>
<dbReference type="GO" id="GO:0005886">
    <property type="term" value="C:plasma membrane"/>
    <property type="evidence" value="ECO:0007669"/>
    <property type="project" value="UniProtKB-SubCell"/>
</dbReference>
<evidence type="ECO:0000256" key="1">
    <source>
        <dbReference type="ARBA" id="ARBA00004651"/>
    </source>
</evidence>
<dbReference type="AlphaFoldDB" id="A0A4Y2JE75"/>
<evidence type="ECO:0000256" key="6">
    <source>
        <dbReference type="ARBA" id="ARBA00022989"/>
    </source>
</evidence>
<dbReference type="InterPro" id="IPR019594">
    <property type="entry name" value="Glu/Gly-bd"/>
</dbReference>
<keyword evidence="18" id="KW-1185">Reference proteome</keyword>
<feature type="domain" description="Ionotropic glutamate receptor L-glutamate and glycine-binding" evidence="16">
    <location>
        <begin position="18"/>
        <end position="80"/>
    </location>
</feature>
<keyword evidence="10" id="KW-0675">Receptor</keyword>
<gene>
    <name evidence="17" type="ORF">AVEN_174347_1</name>
</gene>
<evidence type="ECO:0000256" key="4">
    <source>
        <dbReference type="ARBA" id="ARBA00022475"/>
    </source>
</evidence>
<keyword evidence="6 14" id="KW-1133">Transmembrane helix</keyword>
<name>A0A4Y2JE75_ARAVE</name>
<dbReference type="GO" id="GO:0015276">
    <property type="term" value="F:ligand-gated monoatomic ion channel activity"/>
    <property type="evidence" value="ECO:0007669"/>
    <property type="project" value="InterPro"/>
</dbReference>
<dbReference type="Proteomes" id="UP000499080">
    <property type="component" value="Unassembled WGS sequence"/>
</dbReference>
<dbReference type="SUPFAM" id="SSF53850">
    <property type="entry name" value="Periplasmic binding protein-like II"/>
    <property type="match status" value="1"/>
</dbReference>
<evidence type="ECO:0000256" key="2">
    <source>
        <dbReference type="ARBA" id="ARBA00008685"/>
    </source>
</evidence>
<dbReference type="InterPro" id="IPR052192">
    <property type="entry name" value="Insect_Ionotropic_Sensory_Rcpt"/>
</dbReference>
<feature type="transmembrane region" description="Helical" evidence="14">
    <location>
        <begin position="188"/>
        <end position="211"/>
    </location>
</feature>
<evidence type="ECO:0000313" key="18">
    <source>
        <dbReference type="Proteomes" id="UP000499080"/>
    </source>
</evidence>
<feature type="transmembrane region" description="Helical" evidence="14">
    <location>
        <begin position="133"/>
        <end position="152"/>
    </location>
</feature>
<keyword evidence="4" id="KW-1003">Cell membrane</keyword>
<keyword evidence="5 14" id="KW-0812">Transmembrane</keyword>
<accession>A0A4Y2JE75</accession>
<organism evidence="17 18">
    <name type="scientific">Araneus ventricosus</name>
    <name type="common">Orbweaver spider</name>
    <name type="synonym">Epeira ventricosa</name>
    <dbReference type="NCBI Taxonomy" id="182803"/>
    <lineage>
        <taxon>Eukaryota</taxon>
        <taxon>Metazoa</taxon>
        <taxon>Ecdysozoa</taxon>
        <taxon>Arthropoda</taxon>
        <taxon>Chelicerata</taxon>
        <taxon>Arachnida</taxon>
        <taxon>Araneae</taxon>
        <taxon>Araneomorphae</taxon>
        <taxon>Entelegynae</taxon>
        <taxon>Araneoidea</taxon>
        <taxon>Araneidae</taxon>
        <taxon>Araneus</taxon>
    </lineage>
</organism>
<dbReference type="FunFam" id="3.40.190.10:FF:000078">
    <property type="entry name" value="glutamate receptor ionotropic, NMDA 3B"/>
    <property type="match status" value="1"/>
</dbReference>
<evidence type="ECO:0000256" key="14">
    <source>
        <dbReference type="SAM" id="Phobius"/>
    </source>
</evidence>
<evidence type="ECO:0000256" key="5">
    <source>
        <dbReference type="ARBA" id="ARBA00022692"/>
    </source>
</evidence>
<dbReference type="EMBL" id="BGPR01003478">
    <property type="protein sequence ID" value="GBM88613.1"/>
    <property type="molecule type" value="Genomic_DNA"/>
</dbReference>